<organism evidence="3 4">
    <name type="scientific">Silurus meridionalis</name>
    <name type="common">Southern catfish</name>
    <name type="synonym">Silurus soldatovi meridionalis</name>
    <dbReference type="NCBI Taxonomy" id="175797"/>
    <lineage>
        <taxon>Eukaryota</taxon>
        <taxon>Metazoa</taxon>
        <taxon>Chordata</taxon>
        <taxon>Craniata</taxon>
        <taxon>Vertebrata</taxon>
        <taxon>Euteleostomi</taxon>
        <taxon>Actinopterygii</taxon>
        <taxon>Neopterygii</taxon>
        <taxon>Teleostei</taxon>
        <taxon>Ostariophysi</taxon>
        <taxon>Siluriformes</taxon>
        <taxon>Siluridae</taxon>
        <taxon>Silurus</taxon>
    </lineage>
</organism>
<gene>
    <name evidence="3" type="ORF">HF521_007003</name>
</gene>
<name>A0A8T0AT74_SILME</name>
<feature type="region of interest" description="Disordered" evidence="1">
    <location>
        <begin position="1"/>
        <end position="25"/>
    </location>
</feature>
<feature type="region of interest" description="Disordered" evidence="1">
    <location>
        <begin position="31"/>
        <end position="50"/>
    </location>
</feature>
<dbReference type="PANTHER" id="PTHR34153">
    <property type="entry name" value="SI:CH211-262H13.3-RELATED-RELATED"/>
    <property type="match status" value="1"/>
</dbReference>
<reference evidence="3" key="1">
    <citation type="submission" date="2020-08" db="EMBL/GenBank/DDBJ databases">
        <title>Chromosome-level assembly of Southern catfish (Silurus meridionalis) provides insights into visual adaptation to the nocturnal and benthic lifestyles.</title>
        <authorList>
            <person name="Zhang Y."/>
            <person name="Wang D."/>
            <person name="Peng Z."/>
        </authorList>
    </citation>
    <scope>NUCLEOTIDE SEQUENCE</scope>
    <source>
        <strain evidence="3">SWU-2019-XX</strain>
        <tissue evidence="3">Muscle</tissue>
    </source>
</reference>
<evidence type="ECO:0000259" key="2">
    <source>
        <dbReference type="Pfam" id="PF16064"/>
    </source>
</evidence>
<dbReference type="Proteomes" id="UP000606274">
    <property type="component" value="Unassembled WGS sequence"/>
</dbReference>
<dbReference type="PANTHER" id="PTHR34153:SF2">
    <property type="entry name" value="SI:CH211-262H13.3-RELATED"/>
    <property type="match status" value="1"/>
</dbReference>
<feature type="domain" description="DUF4806" evidence="2">
    <location>
        <begin position="222"/>
        <end position="297"/>
    </location>
</feature>
<comment type="caution">
    <text evidence="3">The sequence shown here is derived from an EMBL/GenBank/DDBJ whole genome shotgun (WGS) entry which is preliminary data.</text>
</comment>
<dbReference type="EMBL" id="JABFDY010000017">
    <property type="protein sequence ID" value="KAF7695280.1"/>
    <property type="molecule type" value="Genomic_DNA"/>
</dbReference>
<accession>A0A8T0AT74</accession>
<keyword evidence="4" id="KW-1185">Reference proteome</keyword>
<dbReference type="Pfam" id="PF16064">
    <property type="entry name" value="DUF4806"/>
    <property type="match status" value="1"/>
</dbReference>
<evidence type="ECO:0000313" key="3">
    <source>
        <dbReference type="EMBL" id="KAF7695280.1"/>
    </source>
</evidence>
<feature type="compositionally biased region" description="Polar residues" evidence="1">
    <location>
        <begin position="64"/>
        <end position="97"/>
    </location>
</feature>
<evidence type="ECO:0000313" key="4">
    <source>
        <dbReference type="Proteomes" id="UP000606274"/>
    </source>
</evidence>
<feature type="region of interest" description="Disordered" evidence="1">
    <location>
        <begin position="62"/>
        <end position="97"/>
    </location>
</feature>
<evidence type="ECO:0000256" key="1">
    <source>
        <dbReference type="SAM" id="MobiDB-lite"/>
    </source>
</evidence>
<dbReference type="AlphaFoldDB" id="A0A8T0AT74"/>
<proteinExistence type="predicted"/>
<sequence>MIMDMWSEAEPDPPRAPKLKTKRTRRLLDDYDTDEEAIAPKNLPQAPYIQPLSKRACSALDEVQPSSLQHRPQRSPSVTQVPGTSRQALMERSPTSQWQNFPRESALGKSLRQAIDLSAQSPAQTLFQTAHQMGPEAENYSQLSWQRGSMLQSPEEPTQPLWHRETPGRSYSMDDPFKKSLLHDVLTKLEVIMEQQRNIVRMIQDLKSNNVREITEENKLSPTLFPVEDLRSLTSLESNLRSSPETRRKVVIELGLLGGVDAKDKIWRIMKQTIKNDFAKTMNWKGANGKTPFQGLELKNVVIEAVRRNPACSQTTELEVEKVTKPCLSRENKGV</sequence>
<dbReference type="InterPro" id="IPR032071">
    <property type="entry name" value="DUF4806"/>
</dbReference>
<protein>
    <recommendedName>
        <fullName evidence="2">DUF4806 domain-containing protein</fullName>
    </recommendedName>
</protein>